<reference evidence="6" key="1">
    <citation type="submission" date="2019-11" db="EMBL/GenBank/DDBJ databases">
        <title>Isolation and characterization of a novel species in the genus Sulfuriferula.</title>
        <authorList>
            <person name="Mochizuki J."/>
            <person name="Kojima H."/>
            <person name="Fukui M."/>
        </authorList>
    </citation>
    <scope>NUCLEOTIDE SEQUENCE [LARGE SCALE GENOMIC DNA]</scope>
    <source>
        <strain evidence="6">SGTM</strain>
    </source>
</reference>
<dbReference type="Pfam" id="PF02782">
    <property type="entry name" value="FGGY_C"/>
    <property type="match status" value="1"/>
</dbReference>
<dbReference type="GO" id="GO:0005829">
    <property type="term" value="C:cytosol"/>
    <property type="evidence" value="ECO:0007669"/>
    <property type="project" value="TreeGrafter"/>
</dbReference>
<dbReference type="Gene3D" id="3.30.420.40">
    <property type="match status" value="3"/>
</dbReference>
<organism evidence="5 6">
    <name type="scientific">Sulfuriferula nivalis</name>
    <dbReference type="NCBI Taxonomy" id="2675298"/>
    <lineage>
        <taxon>Bacteria</taxon>
        <taxon>Pseudomonadati</taxon>
        <taxon>Pseudomonadota</taxon>
        <taxon>Betaproteobacteria</taxon>
        <taxon>Nitrosomonadales</taxon>
        <taxon>Sulfuricellaceae</taxon>
        <taxon>Sulfuriferula</taxon>
    </lineage>
</organism>
<name>A0A809S9L9_9PROT</name>
<dbReference type="CDD" id="cd07783">
    <property type="entry name" value="ASKHA_NBD_FGGY_SePSK_AtXK1-like"/>
    <property type="match status" value="1"/>
</dbReference>
<dbReference type="InterPro" id="IPR018485">
    <property type="entry name" value="FGGY_C"/>
</dbReference>
<dbReference type="PANTHER" id="PTHR10196:SF80">
    <property type="entry name" value="D-RIBULOSE KINASE"/>
    <property type="match status" value="1"/>
</dbReference>
<dbReference type="GO" id="GO:0004856">
    <property type="term" value="F:D-xylulokinase activity"/>
    <property type="evidence" value="ECO:0007669"/>
    <property type="project" value="TreeGrafter"/>
</dbReference>
<proteinExistence type="inferred from homology"/>
<dbReference type="AlphaFoldDB" id="A0A809S9L9"/>
<evidence type="ECO:0000313" key="6">
    <source>
        <dbReference type="Proteomes" id="UP000463939"/>
    </source>
</evidence>
<dbReference type="KEGG" id="sniv:SFSGTM_17300"/>
<evidence type="ECO:0000313" key="5">
    <source>
        <dbReference type="EMBL" id="BBP01022.1"/>
    </source>
</evidence>
<evidence type="ECO:0000256" key="2">
    <source>
        <dbReference type="ARBA" id="ARBA00022679"/>
    </source>
</evidence>
<gene>
    <name evidence="5" type="ORF">SFSGTM_17300</name>
</gene>
<dbReference type="RefSeq" id="WP_162084850.1">
    <property type="nucleotide sequence ID" value="NZ_AP021881.1"/>
</dbReference>
<dbReference type="SUPFAM" id="SSF53067">
    <property type="entry name" value="Actin-like ATPase domain"/>
    <property type="match status" value="2"/>
</dbReference>
<accession>A0A809S9L9</accession>
<dbReference type="PANTHER" id="PTHR10196">
    <property type="entry name" value="SUGAR KINASE"/>
    <property type="match status" value="1"/>
</dbReference>
<keyword evidence="2" id="KW-0808">Transferase</keyword>
<keyword evidence="3 5" id="KW-0418">Kinase</keyword>
<dbReference type="GO" id="GO:0005997">
    <property type="term" value="P:xylulose metabolic process"/>
    <property type="evidence" value="ECO:0007669"/>
    <property type="project" value="TreeGrafter"/>
</dbReference>
<protein>
    <submittedName>
        <fullName evidence="5">Sugar kinase</fullName>
    </submittedName>
</protein>
<dbReference type="EMBL" id="AP021881">
    <property type="protein sequence ID" value="BBP01022.1"/>
    <property type="molecule type" value="Genomic_DNA"/>
</dbReference>
<comment type="similarity">
    <text evidence="1">Belongs to the FGGY kinase family.</text>
</comment>
<feature type="domain" description="Carbohydrate kinase FGGY C-terminal" evidence="4">
    <location>
        <begin position="213"/>
        <end position="386"/>
    </location>
</feature>
<evidence type="ECO:0000256" key="1">
    <source>
        <dbReference type="ARBA" id="ARBA00009156"/>
    </source>
</evidence>
<dbReference type="Proteomes" id="UP000463939">
    <property type="component" value="Chromosome"/>
</dbReference>
<evidence type="ECO:0000259" key="4">
    <source>
        <dbReference type="Pfam" id="PF02782"/>
    </source>
</evidence>
<dbReference type="GO" id="GO:0019150">
    <property type="term" value="F:D-ribulokinase activity"/>
    <property type="evidence" value="ECO:0007669"/>
    <property type="project" value="TreeGrafter"/>
</dbReference>
<dbReference type="InterPro" id="IPR043129">
    <property type="entry name" value="ATPase_NBD"/>
</dbReference>
<keyword evidence="6" id="KW-1185">Reference proteome</keyword>
<sequence length="391" mass="42465">MYYLGLDFGTSGARAIIIDDAEQLIWSTQTTYHTADSPHSWRDALFELIAAIPAPLRAGLTRIAIDGTSGTVLLTDDSFEPITPVLMYNHPLAGQPAAKLTLLTKNTANARYLMHQVDYLNAQLTSVAGISDYHNALKSGYDVRALKWQAELCTPEFARLLPTIVAPGTPIAKLQRRIARHYNLNANCTVHTGTTDSIAAFIAAGATHIGMAVTSLGSTLVLKLLSQHYVASPKHGVYSHKFGNLWLVGGASNTGGAVLRQFFTDDELITYSALIDPSQPALYDYYPLPSPGERFPVCDPNYQPRLTPRPDDNIVFLHELLAGMARIEQQGYAKLVELGADDVTQVLTAGGGSKNPQWQAIRARFLNIPVNSALCSDAAFGSALMAKRQEL</sequence>
<evidence type="ECO:0000256" key="3">
    <source>
        <dbReference type="ARBA" id="ARBA00022777"/>
    </source>
</evidence>